<name>A0A2G8XTI6_TOXGO</name>
<reference evidence="4 5" key="1">
    <citation type="journal article" date="2016" name="Nat. Commun.">
        <title>Local admixture of amplified and diversified secreted pathogenesis determinants shapes mosaic Toxoplasma gondii genomes.</title>
        <authorList>
            <person name="Lorenzi H."/>
            <person name="Khan A."/>
            <person name="Behnke M.S."/>
            <person name="Namasivayam S."/>
            <person name="Swapna L.S."/>
            <person name="Hadjithomas M."/>
            <person name="Karamycheva S."/>
            <person name="Pinney D."/>
            <person name="Brunk B.P."/>
            <person name="Ajioka J.W."/>
            <person name="Ajzenberg D."/>
            <person name="Boothroyd J.C."/>
            <person name="Boyle J.P."/>
            <person name="Darde M.L."/>
            <person name="Diaz-Miranda M.A."/>
            <person name="Dubey J.P."/>
            <person name="Fritz H.M."/>
            <person name="Gennari S.M."/>
            <person name="Gregory B.D."/>
            <person name="Kim K."/>
            <person name="Saeij J.P."/>
            <person name="Su C."/>
            <person name="White M.W."/>
            <person name="Zhu X.Q."/>
            <person name="Howe D.K."/>
            <person name="Rosenthal B.M."/>
            <person name="Grigg M.E."/>
            <person name="Parkinson J."/>
            <person name="Liu L."/>
            <person name="Kissinger J.C."/>
            <person name="Roos D.S."/>
            <person name="Sibley L.D."/>
        </authorList>
    </citation>
    <scope>NUCLEOTIDE SEQUENCE [LARGE SCALE GENOMIC DNA]</scope>
    <source>
        <strain evidence="4 5">COUG</strain>
    </source>
</reference>
<evidence type="ECO:0000256" key="1">
    <source>
        <dbReference type="ARBA" id="ARBA00009986"/>
    </source>
</evidence>
<dbReference type="InterPro" id="IPR010061">
    <property type="entry name" value="MeMal-semiAld_DH"/>
</dbReference>
<evidence type="ECO:0000313" key="5">
    <source>
        <dbReference type="Proteomes" id="UP000236343"/>
    </source>
</evidence>
<dbReference type="EMBL" id="AGQR02002800">
    <property type="protein sequence ID" value="PIL98333.1"/>
    <property type="molecule type" value="Genomic_DNA"/>
</dbReference>
<dbReference type="Proteomes" id="UP000236343">
    <property type="component" value="Unassembled WGS sequence"/>
</dbReference>
<dbReference type="SUPFAM" id="SSF53720">
    <property type="entry name" value="ALDH-like"/>
    <property type="match status" value="1"/>
</dbReference>
<organism evidence="4 5">
    <name type="scientific">Toxoplasma gondii COUG</name>
    <dbReference type="NCBI Taxonomy" id="1074873"/>
    <lineage>
        <taxon>Eukaryota</taxon>
        <taxon>Sar</taxon>
        <taxon>Alveolata</taxon>
        <taxon>Apicomplexa</taxon>
        <taxon>Conoidasida</taxon>
        <taxon>Coccidia</taxon>
        <taxon>Eucoccidiorida</taxon>
        <taxon>Eimeriorina</taxon>
        <taxon>Sarcocystidae</taxon>
        <taxon>Toxoplasma</taxon>
    </lineage>
</organism>
<dbReference type="InterPro" id="IPR015590">
    <property type="entry name" value="Aldehyde_DH_dom"/>
</dbReference>
<dbReference type="FunFam" id="3.40.309.10:FF:000002">
    <property type="entry name" value="Methylmalonate-semialdehyde dehydrogenase (Acylating)"/>
    <property type="match status" value="1"/>
</dbReference>
<gene>
    <name evidence="4" type="ORF">TGCOUG_311370</name>
</gene>
<proteinExistence type="inferred from homology"/>
<dbReference type="PANTHER" id="PTHR43866">
    <property type="entry name" value="MALONATE-SEMIALDEHYDE DEHYDROGENASE"/>
    <property type="match status" value="1"/>
</dbReference>
<dbReference type="Gene3D" id="3.40.605.10">
    <property type="entry name" value="Aldehyde Dehydrogenase, Chain A, domain 1"/>
    <property type="match status" value="1"/>
</dbReference>
<dbReference type="GO" id="GO:0004491">
    <property type="term" value="F:methylmalonate-semialdehyde dehydrogenase (acylating, NAD) activity"/>
    <property type="evidence" value="ECO:0007669"/>
    <property type="project" value="UniProtKB-EC"/>
</dbReference>
<dbReference type="Gene3D" id="3.40.309.10">
    <property type="entry name" value="Aldehyde Dehydrogenase, Chain A, domain 2"/>
    <property type="match status" value="1"/>
</dbReference>
<evidence type="ECO:0000256" key="2">
    <source>
        <dbReference type="SAM" id="MobiDB-lite"/>
    </source>
</evidence>
<sequence>MQGNPQCATLQIRAFSPSLLFPGDSRSVVVGTQQVVGIRLTPCAIGRQIIGGDASLPFPQRADLMYLDTLKSKDVPHGFTRKGTRQCGSLITRDIEGAFPENPYERLTARRDSSFKSEATSVLNRRPREGSRPTDLSLQTRDIEVSRRNWCCQSSSNPLTVALKRSAPPYSGGSGSRSQEIPKGLVSRKCMCNLRHIQFAYPKPTGFKTNRVVNPLDPEYKLPSYKEEKPPPLKFVRDTLNVSDISRAIDRGPRKRRGNDDLFCGPVSSAHPKNADSVRLYIVSYILPNWTVPSHIWTEESIALAEKGESQHHGKQLVIVISVATRCAFSWCKASDTHKQFLESSTGDSTMWTSWQRASSFGAVRDSGSVARHRPYVVRVASPAVSPVTSRAKLCTPMTLTAVLPSSVSPLSYFQRRETRLLSHRHPGTRAMSTTLRSLLPCMKDGKVPMFIDNEFVTSKTNIANKDQVHLVHCPSTNDLLAVNPQPLDAEVHTAIRSCHSAQAGWRQMSLAQRKKFLLSFLHALENGKDDLANIITREHGKTLLDAQGEVRRGIEAVEETVSASPFLRGDNLHNIADGMDCFTYKLPLGVCCGITPFNFPAMIPLWMFPVACLAGNTFLLKPSERTPLAAAKLMSFVQEAGWPKGVVNVVHGDARTANILCTAPSVAAVSFVGNNKAGELIYKLCGESGKRAQCNMGAKNHAVVMPDADKEEALNGVVTAAFGEAGQRCMSTSVLLLVGDAGNWLEDLLLVASALKVGPGSDPSVDVGPLISKESKIRIKAAVKQSIREGAKLLLDGLHPVVEGFPNGNFLGPTVLEIPHLNITAYKEELFGPVLCVKKVNSIQEAVDLVNINKYGNGSAIFTRSGSTARFFQQSVAVGQVGINVPVPLPLPSFSFTGWNDSMRGALHFNGKMGAEFYTRTKTITARWRGSGCH</sequence>
<dbReference type="AlphaFoldDB" id="A0A2G8XTI6"/>
<comment type="caution">
    <text evidence="4">The sequence shown here is derived from an EMBL/GenBank/DDBJ whole genome shotgun (WGS) entry which is preliminary data.</text>
</comment>
<accession>A0A2G8XTI6</accession>
<dbReference type="InterPro" id="IPR016161">
    <property type="entry name" value="Ald_DH/histidinol_DH"/>
</dbReference>
<feature type="region of interest" description="Disordered" evidence="2">
    <location>
        <begin position="109"/>
        <end position="136"/>
    </location>
</feature>
<dbReference type="InterPro" id="IPR016163">
    <property type="entry name" value="Ald_DH_C"/>
</dbReference>
<comment type="similarity">
    <text evidence="1">Belongs to the aldehyde dehydrogenase family.</text>
</comment>
<dbReference type="NCBIfam" id="TIGR01722">
    <property type="entry name" value="MMSDH"/>
    <property type="match status" value="1"/>
</dbReference>
<keyword evidence="4" id="KW-0560">Oxidoreductase</keyword>
<dbReference type="PANTHER" id="PTHR43866:SF3">
    <property type="entry name" value="METHYLMALONATE-SEMIALDEHYDE DEHYDROGENASE [ACYLATING], MITOCHONDRIAL"/>
    <property type="match status" value="1"/>
</dbReference>
<dbReference type="VEuPathDB" id="ToxoDB:TGCOUG_311370"/>
<dbReference type="InterPro" id="IPR016162">
    <property type="entry name" value="Ald_DH_N"/>
</dbReference>
<dbReference type="Pfam" id="PF00171">
    <property type="entry name" value="Aldedh"/>
    <property type="match status" value="1"/>
</dbReference>
<dbReference type="EC" id="1.2.1.27" evidence="4"/>
<dbReference type="CDD" id="cd07085">
    <property type="entry name" value="ALDH_F6_MMSDH"/>
    <property type="match status" value="1"/>
</dbReference>
<dbReference type="GO" id="GO:0006574">
    <property type="term" value="P:L-valine catabolic process"/>
    <property type="evidence" value="ECO:0007669"/>
    <property type="project" value="TreeGrafter"/>
</dbReference>
<dbReference type="GO" id="GO:0006210">
    <property type="term" value="P:thymine catabolic process"/>
    <property type="evidence" value="ECO:0007669"/>
    <property type="project" value="TreeGrafter"/>
</dbReference>
<evidence type="ECO:0000313" key="4">
    <source>
        <dbReference type="EMBL" id="PIL98333.1"/>
    </source>
</evidence>
<protein>
    <submittedName>
        <fullName evidence="4">Putative methylmalonate-semialdehyde dehydrogenase [acylating]</fullName>
        <ecNumber evidence="4">1.2.1.27</ecNumber>
    </submittedName>
</protein>
<feature type="domain" description="Aldehyde dehydrogenase" evidence="3">
    <location>
        <begin position="470"/>
        <end position="925"/>
    </location>
</feature>
<evidence type="ECO:0000259" key="3">
    <source>
        <dbReference type="Pfam" id="PF00171"/>
    </source>
</evidence>